<evidence type="ECO:0000259" key="4">
    <source>
        <dbReference type="Pfam" id="PF07804"/>
    </source>
</evidence>
<feature type="domain" description="HipA N-terminal subdomain 1" evidence="5">
    <location>
        <begin position="6"/>
        <end position="105"/>
    </location>
</feature>
<gene>
    <name evidence="6" type="ORF">SAMN05216552_1022109</name>
</gene>
<dbReference type="Pfam" id="PF07804">
    <property type="entry name" value="HipA_C"/>
    <property type="match status" value="1"/>
</dbReference>
<sequence length="443" mass="49019">MVTQTLNIWMNGEHVGAWTVSRAAHAFRYVPSWLESPRCRSLSQSIPISSSLETKGDVVSSYFDNLLPDNDKIRSRLGARFKTKSADTFDLLEAIGRDCVGAVQLLPEGIAPEGWDRITCEPLTEGEIVEILQAVPSESMPEGVHDDDLFRISIAGAQEKTALIWYGGDWCRPHGATPTTHIFKLPLGLIGGSKRVDASDSVQNEWLCAQIMAELGFPVAQTSMEKFDGQAILIVERFDRAWMDEHAWIARLPQEDFCQAMGLPPDKKYEAAGGPGIATCVELLKGSLDRGDATLFLLAQFAFFLLAATDGHAKNFSIFLQPGDAYEMTPLYDVLSMYPYYGSGPNQFNQWRAGPAMVLRSKNVHKSYHTILARHWHQLALKSGGTAVWDAMVGLAESINESLDRVEARLPEDFPPRTWDAISEGMRGASEKFLIQVAELNPA</sequence>
<proteinExistence type="inferred from homology"/>
<keyword evidence="3 6" id="KW-0418">Kinase</keyword>
<dbReference type="GO" id="GO:0005829">
    <property type="term" value="C:cytosol"/>
    <property type="evidence" value="ECO:0007669"/>
    <property type="project" value="TreeGrafter"/>
</dbReference>
<protein>
    <submittedName>
        <fullName evidence="6">Serine/threonine-protein kinase HipA</fullName>
    </submittedName>
</protein>
<dbReference type="STRING" id="1035707.SAMN05216552_1022109"/>
<dbReference type="Pfam" id="PF13657">
    <property type="entry name" value="Couple_hipA"/>
    <property type="match status" value="1"/>
</dbReference>
<organism evidence="6 7">
    <name type="scientific">Pseudoduganella namucuonensis</name>
    <dbReference type="NCBI Taxonomy" id="1035707"/>
    <lineage>
        <taxon>Bacteria</taxon>
        <taxon>Pseudomonadati</taxon>
        <taxon>Pseudomonadota</taxon>
        <taxon>Betaproteobacteria</taxon>
        <taxon>Burkholderiales</taxon>
        <taxon>Oxalobacteraceae</taxon>
        <taxon>Telluria group</taxon>
        <taxon>Pseudoduganella</taxon>
    </lineage>
</organism>
<accession>A0A1I7L2U5</accession>
<name>A0A1I7L2U5_9BURK</name>
<reference evidence="7" key="1">
    <citation type="submission" date="2016-10" db="EMBL/GenBank/DDBJ databases">
        <authorList>
            <person name="Varghese N."/>
            <person name="Submissions S."/>
        </authorList>
    </citation>
    <scope>NUCLEOTIDE SEQUENCE [LARGE SCALE GENOMIC DNA]</scope>
    <source>
        <strain evidence="7">CGMCC 1.11014</strain>
    </source>
</reference>
<dbReference type="InterPro" id="IPR017508">
    <property type="entry name" value="HipA_N1"/>
</dbReference>
<evidence type="ECO:0000256" key="1">
    <source>
        <dbReference type="ARBA" id="ARBA00010164"/>
    </source>
</evidence>
<keyword evidence="7" id="KW-1185">Reference proteome</keyword>
<dbReference type="PANTHER" id="PTHR37419:SF1">
    <property type="entry name" value="SERINE_THREONINE-PROTEIN KINASE TOXIN HIPA"/>
    <property type="match status" value="1"/>
</dbReference>
<dbReference type="InterPro" id="IPR052028">
    <property type="entry name" value="HipA_Ser/Thr_kinase"/>
</dbReference>
<dbReference type="RefSeq" id="WP_093557640.1">
    <property type="nucleotide sequence ID" value="NZ_FPBO01000022.1"/>
</dbReference>
<dbReference type="GO" id="GO:0004674">
    <property type="term" value="F:protein serine/threonine kinase activity"/>
    <property type="evidence" value="ECO:0007669"/>
    <property type="project" value="TreeGrafter"/>
</dbReference>
<dbReference type="InterPro" id="IPR012893">
    <property type="entry name" value="HipA-like_C"/>
</dbReference>
<dbReference type="PANTHER" id="PTHR37419">
    <property type="entry name" value="SERINE/THREONINE-PROTEIN KINASE TOXIN HIPA"/>
    <property type="match status" value="1"/>
</dbReference>
<dbReference type="EMBL" id="FPBO01000022">
    <property type="protein sequence ID" value="SFV04063.1"/>
    <property type="molecule type" value="Genomic_DNA"/>
</dbReference>
<dbReference type="NCBIfam" id="TIGR03071">
    <property type="entry name" value="couple_hipA"/>
    <property type="match status" value="1"/>
</dbReference>
<evidence type="ECO:0000259" key="5">
    <source>
        <dbReference type="Pfam" id="PF13657"/>
    </source>
</evidence>
<dbReference type="Proteomes" id="UP000199391">
    <property type="component" value="Unassembled WGS sequence"/>
</dbReference>
<evidence type="ECO:0000313" key="7">
    <source>
        <dbReference type="Proteomes" id="UP000199391"/>
    </source>
</evidence>
<comment type="similarity">
    <text evidence="1">Belongs to the HipA Ser/Thr kinase family.</text>
</comment>
<dbReference type="AlphaFoldDB" id="A0A1I7L2U5"/>
<dbReference type="OrthoDB" id="9805913at2"/>
<evidence type="ECO:0000256" key="3">
    <source>
        <dbReference type="ARBA" id="ARBA00022777"/>
    </source>
</evidence>
<feature type="domain" description="HipA-like C-terminal" evidence="4">
    <location>
        <begin position="152"/>
        <end position="395"/>
    </location>
</feature>
<evidence type="ECO:0000256" key="2">
    <source>
        <dbReference type="ARBA" id="ARBA00022679"/>
    </source>
</evidence>
<keyword evidence="2" id="KW-0808">Transferase</keyword>
<evidence type="ECO:0000313" key="6">
    <source>
        <dbReference type="EMBL" id="SFV04063.1"/>
    </source>
</evidence>